<accession>A0A8J6U813</accession>
<dbReference type="EMBL" id="JACVXB010000004">
    <property type="protein sequence ID" value="MBD0832650.1"/>
    <property type="molecule type" value="Genomic_DNA"/>
</dbReference>
<name>A0A8J6U813_9FLAO</name>
<organism evidence="1 2">
    <name type="scientific">Aestuariibaculum sediminum</name>
    <dbReference type="NCBI Taxonomy" id="2770637"/>
    <lineage>
        <taxon>Bacteria</taxon>
        <taxon>Pseudomonadati</taxon>
        <taxon>Bacteroidota</taxon>
        <taxon>Flavobacteriia</taxon>
        <taxon>Flavobacteriales</taxon>
        <taxon>Flavobacteriaceae</taxon>
    </lineage>
</organism>
<protein>
    <recommendedName>
        <fullName evidence="3">Lipoprotein</fullName>
    </recommendedName>
</protein>
<dbReference type="AlphaFoldDB" id="A0A8J6U813"/>
<dbReference type="PROSITE" id="PS51257">
    <property type="entry name" value="PROKAR_LIPOPROTEIN"/>
    <property type="match status" value="1"/>
</dbReference>
<comment type="caution">
    <text evidence="1">The sequence shown here is derived from an EMBL/GenBank/DDBJ whole genome shotgun (WGS) entry which is preliminary data.</text>
</comment>
<keyword evidence="2" id="KW-1185">Reference proteome</keyword>
<evidence type="ECO:0008006" key="3">
    <source>
        <dbReference type="Google" id="ProtNLM"/>
    </source>
</evidence>
<reference evidence="1 2" key="1">
    <citation type="submission" date="2020-09" db="EMBL/GenBank/DDBJ databases">
        <title>TT11 complete genome.</title>
        <authorList>
            <person name="Wu Z."/>
        </authorList>
    </citation>
    <scope>NUCLEOTIDE SEQUENCE [LARGE SCALE GENOMIC DNA]</scope>
    <source>
        <strain evidence="1 2">TT11</strain>
    </source>
</reference>
<proteinExistence type="predicted"/>
<dbReference type="Proteomes" id="UP000600588">
    <property type="component" value="Unassembled WGS sequence"/>
</dbReference>
<sequence>MKKFILPIITIILVSCNEDSVKSTIDTAVALEALNEYATVNKVFQDVGNNSGDAILASEKSIAISSKSLQASVEEVLITVTPLDLTTFPKTITIDYQDGVLCKDGVTRKGVVTVISTNWYGIPESEHTATFNNYYHNDYKVEGTHYVKNLGENNEGHLEYSVLVENGMITTPSGGTINYSEESTRTWVVGSDTPFNIWDDQYVLDGMQSGTSSKGIDYTLTTEVPLHFVLLPRNIESGIIDVDVADIQDIKLNYTNGTVTILGKTFPMQN</sequence>
<gene>
    <name evidence="1" type="ORF">ICJ83_10950</name>
</gene>
<evidence type="ECO:0000313" key="2">
    <source>
        <dbReference type="Proteomes" id="UP000600588"/>
    </source>
</evidence>
<evidence type="ECO:0000313" key="1">
    <source>
        <dbReference type="EMBL" id="MBD0832650.1"/>
    </source>
</evidence>
<dbReference type="RefSeq" id="WP_188230437.1">
    <property type="nucleotide sequence ID" value="NZ_JACVXB010000004.1"/>
</dbReference>